<evidence type="ECO:0000256" key="3">
    <source>
        <dbReference type="ARBA" id="ARBA00022519"/>
    </source>
</evidence>
<reference evidence="9 10" key="1">
    <citation type="submission" date="2015-01" db="EMBL/GenBank/DDBJ databases">
        <title>Ahrensia donghaiensis sp. nov., a novel dimethylsulphoniopropionate-cleavage bacterium isolated from seawater and emended descriptions of the genus Ahrensia and Ahrensia kielensis.</title>
        <authorList>
            <person name="Liu J."/>
        </authorList>
    </citation>
    <scope>NUCLEOTIDE SEQUENCE [LARGE SCALE GENOMIC DNA]</scope>
    <source>
        <strain evidence="9 10">LZD062</strain>
    </source>
</reference>
<feature type="transmembrane region" description="Helical" evidence="7">
    <location>
        <begin position="134"/>
        <end position="161"/>
    </location>
</feature>
<comment type="function">
    <text evidence="7">Part of the tripartite ATP-independent periplasmic (TRAP) transport system.</text>
</comment>
<dbReference type="GO" id="GO:0022857">
    <property type="term" value="F:transmembrane transporter activity"/>
    <property type="evidence" value="ECO:0007669"/>
    <property type="project" value="UniProtKB-UniRule"/>
</dbReference>
<dbReference type="PIRSF" id="PIRSF006066">
    <property type="entry name" value="HI0050"/>
    <property type="match status" value="1"/>
</dbReference>
<dbReference type="PANTHER" id="PTHR33362:SF4">
    <property type="entry name" value="2,3-DIKETO-L-GULONATE TRAP TRANSPORTER LARGE PERMEASE PROTEIN YIAN"/>
    <property type="match status" value="1"/>
</dbReference>
<keyword evidence="4 7" id="KW-0812">Transmembrane</keyword>
<feature type="transmembrane region" description="Helical" evidence="7">
    <location>
        <begin position="213"/>
        <end position="236"/>
    </location>
</feature>
<dbReference type="RefSeq" id="WP_245625528.1">
    <property type="nucleotide sequence ID" value="NZ_JXMU01000016.1"/>
</dbReference>
<dbReference type="InterPro" id="IPR010656">
    <property type="entry name" value="DctM"/>
</dbReference>
<comment type="caution">
    <text evidence="7">Lacks conserved residue(s) required for the propagation of feature annotation.</text>
</comment>
<dbReference type="NCBIfam" id="TIGR00786">
    <property type="entry name" value="dctM"/>
    <property type="match status" value="1"/>
</dbReference>
<dbReference type="AlphaFoldDB" id="A0A0M9GMC6"/>
<comment type="caution">
    <text evidence="9">The sequence shown here is derived from an EMBL/GenBank/DDBJ whole genome shotgun (WGS) entry which is preliminary data.</text>
</comment>
<protein>
    <recommendedName>
        <fullName evidence="7">TRAP transporter large permease protein</fullName>
    </recommendedName>
</protein>
<feature type="transmembrane region" description="Helical" evidence="7">
    <location>
        <begin position="343"/>
        <end position="369"/>
    </location>
</feature>
<dbReference type="Pfam" id="PF06808">
    <property type="entry name" value="DctM"/>
    <property type="match status" value="1"/>
</dbReference>
<keyword evidence="2" id="KW-1003">Cell membrane</keyword>
<accession>A0A0M9GMC6</accession>
<comment type="subcellular location">
    <subcellularLocation>
        <location evidence="1 7">Cell inner membrane</location>
        <topology evidence="1 7">Multi-pass membrane protein</topology>
    </subcellularLocation>
</comment>
<evidence type="ECO:0000313" key="9">
    <source>
        <dbReference type="EMBL" id="KPB00826.1"/>
    </source>
</evidence>
<feature type="transmembrane region" description="Helical" evidence="7">
    <location>
        <begin position="242"/>
        <end position="260"/>
    </location>
</feature>
<dbReference type="Proteomes" id="UP000038011">
    <property type="component" value="Unassembled WGS sequence"/>
</dbReference>
<evidence type="ECO:0000256" key="2">
    <source>
        <dbReference type="ARBA" id="ARBA00022475"/>
    </source>
</evidence>
<keyword evidence="6 7" id="KW-0472">Membrane</keyword>
<organism evidence="9 10">
    <name type="scientific">Ahrensia marina</name>
    <dbReference type="NCBI Taxonomy" id="1514904"/>
    <lineage>
        <taxon>Bacteria</taxon>
        <taxon>Pseudomonadati</taxon>
        <taxon>Pseudomonadota</taxon>
        <taxon>Alphaproteobacteria</taxon>
        <taxon>Hyphomicrobiales</taxon>
        <taxon>Ahrensiaceae</taxon>
        <taxon>Ahrensia</taxon>
    </lineage>
</organism>
<gene>
    <name evidence="9" type="ORF">SU32_11480</name>
</gene>
<comment type="similarity">
    <text evidence="7">Belongs to the TRAP transporter large permease family.</text>
</comment>
<name>A0A0M9GMC6_9HYPH</name>
<evidence type="ECO:0000256" key="1">
    <source>
        <dbReference type="ARBA" id="ARBA00004429"/>
    </source>
</evidence>
<feature type="domain" description="TRAP C4-dicarboxylate transport system permease DctM subunit" evidence="8">
    <location>
        <begin position="7"/>
        <end position="417"/>
    </location>
</feature>
<evidence type="ECO:0000256" key="4">
    <source>
        <dbReference type="ARBA" id="ARBA00022692"/>
    </source>
</evidence>
<dbReference type="PATRIC" id="fig|1514904.3.peg.1139"/>
<keyword evidence="3 7" id="KW-0997">Cell inner membrane</keyword>
<sequence length="427" mass="45364">MMDLLPLIVLFIAIAIGVPVALAIGMAGMTFFMFAGAMPTELFVQRMIAVTHSFPLLAVPLFVMTGVVMNFAGITSRMMAFAESLTGHWIGGLAQVNVLLSTLLGGVAGSANADAAMQAKVLVPEMNKRGYDTAFSSAVTASSAIISVIIPPSIGLILYGFMSDVSIGRLFLAGIVPGIVLCVSMMALVAFMAKRLNLKPALDVKTTWGQRLVAFRGASLALMVPVGIVGGIRFGFFTPTEAGAMAVVFSIFVGILYGELKPHHFKPIMEQTIQATAIVLLVICMASTFGFFMTWERIPVIVAEAMLALTENPFLLLLMINVLLIIVGMFIEGSASLILLTPILVPVIASVGIDPVHFGIVMVLNLTIAGITPPLGTIMFTTCAVTGISIGAFVRAALPFYALLFTMLLILTFIPAISLWLPNLQFN</sequence>
<keyword evidence="5 7" id="KW-1133">Transmembrane helix</keyword>
<evidence type="ECO:0000259" key="8">
    <source>
        <dbReference type="Pfam" id="PF06808"/>
    </source>
</evidence>
<evidence type="ECO:0000256" key="6">
    <source>
        <dbReference type="ARBA" id="ARBA00023136"/>
    </source>
</evidence>
<feature type="transmembrane region" description="Helical" evidence="7">
    <location>
        <begin position="167"/>
        <end position="192"/>
    </location>
</feature>
<proteinExistence type="inferred from homology"/>
<dbReference type="EMBL" id="JXMU01000016">
    <property type="protein sequence ID" value="KPB00826.1"/>
    <property type="molecule type" value="Genomic_DNA"/>
</dbReference>
<evidence type="ECO:0000256" key="7">
    <source>
        <dbReference type="RuleBase" id="RU369079"/>
    </source>
</evidence>
<dbReference type="STRING" id="1514904.SU32_11480"/>
<dbReference type="InterPro" id="IPR004681">
    <property type="entry name" value="TRAP_DctM"/>
</dbReference>
<dbReference type="PANTHER" id="PTHR33362">
    <property type="entry name" value="SIALIC ACID TRAP TRANSPORTER PERMEASE PROTEIN SIAT-RELATED"/>
    <property type="match status" value="1"/>
</dbReference>
<feature type="transmembrane region" description="Helical" evidence="7">
    <location>
        <begin position="272"/>
        <end position="293"/>
    </location>
</feature>
<evidence type="ECO:0000313" key="10">
    <source>
        <dbReference type="Proteomes" id="UP000038011"/>
    </source>
</evidence>
<feature type="transmembrane region" description="Helical" evidence="7">
    <location>
        <begin position="313"/>
        <end position="331"/>
    </location>
</feature>
<keyword evidence="7" id="KW-0813">Transport</keyword>
<feature type="transmembrane region" description="Helical" evidence="7">
    <location>
        <begin position="375"/>
        <end position="394"/>
    </location>
</feature>
<feature type="transmembrane region" description="Helical" evidence="7">
    <location>
        <begin position="401"/>
        <end position="421"/>
    </location>
</feature>
<evidence type="ECO:0000256" key="5">
    <source>
        <dbReference type="ARBA" id="ARBA00022989"/>
    </source>
</evidence>
<dbReference type="GO" id="GO:0005886">
    <property type="term" value="C:plasma membrane"/>
    <property type="evidence" value="ECO:0007669"/>
    <property type="project" value="UniProtKB-SubCell"/>
</dbReference>
<comment type="subunit">
    <text evidence="7">The complex comprises the extracytoplasmic solute receptor protein and the two transmembrane proteins.</text>
</comment>
<feature type="transmembrane region" description="Helical" evidence="7">
    <location>
        <begin position="47"/>
        <end position="72"/>
    </location>
</feature>
<keyword evidence="10" id="KW-1185">Reference proteome</keyword>